<name>A0ACC0C990_CATRO</name>
<evidence type="ECO:0000313" key="1">
    <source>
        <dbReference type="EMBL" id="KAI5681363.1"/>
    </source>
</evidence>
<organism evidence="1 2">
    <name type="scientific">Catharanthus roseus</name>
    <name type="common">Madagascar periwinkle</name>
    <name type="synonym">Vinca rosea</name>
    <dbReference type="NCBI Taxonomy" id="4058"/>
    <lineage>
        <taxon>Eukaryota</taxon>
        <taxon>Viridiplantae</taxon>
        <taxon>Streptophyta</taxon>
        <taxon>Embryophyta</taxon>
        <taxon>Tracheophyta</taxon>
        <taxon>Spermatophyta</taxon>
        <taxon>Magnoliopsida</taxon>
        <taxon>eudicotyledons</taxon>
        <taxon>Gunneridae</taxon>
        <taxon>Pentapetalae</taxon>
        <taxon>asterids</taxon>
        <taxon>lamiids</taxon>
        <taxon>Gentianales</taxon>
        <taxon>Apocynaceae</taxon>
        <taxon>Rauvolfioideae</taxon>
        <taxon>Vinceae</taxon>
        <taxon>Catharanthinae</taxon>
        <taxon>Catharanthus</taxon>
    </lineage>
</organism>
<accession>A0ACC0C990</accession>
<sequence length="95" mass="10756">MAKYTELLDAGVRFVTRFHSHCPQTARLYYHPPAKHEDDHHEHPPHNHHHEAWDRVFGYGGAGAAPPLMGLRFGSKSEDGLRVDTTDFILQSVVS</sequence>
<dbReference type="Proteomes" id="UP001060085">
    <property type="component" value="Linkage Group LG01"/>
</dbReference>
<dbReference type="EMBL" id="CM044701">
    <property type="protein sequence ID" value="KAI5681363.1"/>
    <property type="molecule type" value="Genomic_DNA"/>
</dbReference>
<proteinExistence type="predicted"/>
<reference evidence="2" key="1">
    <citation type="journal article" date="2023" name="Nat. Plants">
        <title>Single-cell RNA sequencing provides a high-resolution roadmap for understanding the multicellular compartmentation of specialized metabolism.</title>
        <authorList>
            <person name="Sun S."/>
            <person name="Shen X."/>
            <person name="Li Y."/>
            <person name="Li Y."/>
            <person name="Wang S."/>
            <person name="Li R."/>
            <person name="Zhang H."/>
            <person name="Shen G."/>
            <person name="Guo B."/>
            <person name="Wei J."/>
            <person name="Xu J."/>
            <person name="St-Pierre B."/>
            <person name="Chen S."/>
            <person name="Sun C."/>
        </authorList>
    </citation>
    <scope>NUCLEOTIDE SEQUENCE [LARGE SCALE GENOMIC DNA]</scope>
</reference>
<protein>
    <submittedName>
        <fullName evidence="1">Uncharacterized protein</fullName>
    </submittedName>
</protein>
<comment type="caution">
    <text evidence="1">The sequence shown here is derived from an EMBL/GenBank/DDBJ whole genome shotgun (WGS) entry which is preliminary data.</text>
</comment>
<evidence type="ECO:0000313" key="2">
    <source>
        <dbReference type="Proteomes" id="UP001060085"/>
    </source>
</evidence>
<gene>
    <name evidence="1" type="ORF">M9H77_02590</name>
</gene>
<keyword evidence="2" id="KW-1185">Reference proteome</keyword>